<dbReference type="InterPro" id="IPR045246">
    <property type="entry name" value="Piwi_ago-like"/>
</dbReference>
<evidence type="ECO:0000313" key="5">
    <source>
        <dbReference type="Proteomes" id="UP000807353"/>
    </source>
</evidence>
<dbReference type="AlphaFoldDB" id="A0A9P5YE11"/>
<dbReference type="SMART" id="SM00950">
    <property type="entry name" value="Piwi"/>
    <property type="match status" value="1"/>
</dbReference>
<evidence type="ECO:0000259" key="2">
    <source>
        <dbReference type="PROSITE" id="PS50821"/>
    </source>
</evidence>
<dbReference type="InterPro" id="IPR036397">
    <property type="entry name" value="RNaseH_sf"/>
</dbReference>
<reference evidence="4" key="1">
    <citation type="submission" date="2020-11" db="EMBL/GenBank/DDBJ databases">
        <authorList>
            <consortium name="DOE Joint Genome Institute"/>
            <person name="Ahrendt S."/>
            <person name="Riley R."/>
            <person name="Andreopoulos W."/>
            <person name="Labutti K."/>
            <person name="Pangilinan J."/>
            <person name="Ruiz-Duenas F.J."/>
            <person name="Barrasa J.M."/>
            <person name="Sanchez-Garcia M."/>
            <person name="Camarero S."/>
            <person name="Miyauchi S."/>
            <person name="Serrano A."/>
            <person name="Linde D."/>
            <person name="Babiker R."/>
            <person name="Drula E."/>
            <person name="Ayuso-Fernandez I."/>
            <person name="Pacheco R."/>
            <person name="Padilla G."/>
            <person name="Ferreira P."/>
            <person name="Barriuso J."/>
            <person name="Kellner H."/>
            <person name="Castanera R."/>
            <person name="Alfaro M."/>
            <person name="Ramirez L."/>
            <person name="Pisabarro A.G."/>
            <person name="Kuo A."/>
            <person name="Tritt A."/>
            <person name="Lipzen A."/>
            <person name="He G."/>
            <person name="Yan M."/>
            <person name="Ng V."/>
            <person name="Cullen D."/>
            <person name="Martin F."/>
            <person name="Rosso M.-N."/>
            <person name="Henrissat B."/>
            <person name="Hibbett D."/>
            <person name="Martinez A.T."/>
            <person name="Grigoriev I.V."/>
        </authorList>
    </citation>
    <scope>NUCLEOTIDE SEQUENCE</scope>
    <source>
        <strain evidence="4">CBS 247.69</strain>
    </source>
</reference>
<dbReference type="Pfam" id="PF08699">
    <property type="entry name" value="ArgoL1"/>
    <property type="match status" value="1"/>
</dbReference>
<dbReference type="Pfam" id="PF02171">
    <property type="entry name" value="Piwi"/>
    <property type="match status" value="1"/>
</dbReference>
<feature type="region of interest" description="Disordered" evidence="1">
    <location>
        <begin position="1"/>
        <end position="125"/>
    </location>
</feature>
<dbReference type="InterPro" id="IPR032474">
    <property type="entry name" value="Argonaute_N"/>
</dbReference>
<dbReference type="PROSITE" id="PS50822">
    <property type="entry name" value="PIWI"/>
    <property type="match status" value="1"/>
</dbReference>
<dbReference type="InterPro" id="IPR012337">
    <property type="entry name" value="RNaseH-like_sf"/>
</dbReference>
<organism evidence="4 5">
    <name type="scientific">Collybia nuda</name>
    <dbReference type="NCBI Taxonomy" id="64659"/>
    <lineage>
        <taxon>Eukaryota</taxon>
        <taxon>Fungi</taxon>
        <taxon>Dikarya</taxon>
        <taxon>Basidiomycota</taxon>
        <taxon>Agaricomycotina</taxon>
        <taxon>Agaricomycetes</taxon>
        <taxon>Agaricomycetidae</taxon>
        <taxon>Agaricales</taxon>
        <taxon>Tricholomatineae</taxon>
        <taxon>Clitocybaceae</taxon>
        <taxon>Collybia</taxon>
    </lineage>
</organism>
<dbReference type="Pfam" id="PF16488">
    <property type="entry name" value="ArgoL2"/>
    <property type="match status" value="1"/>
</dbReference>
<dbReference type="SUPFAM" id="SSF53098">
    <property type="entry name" value="Ribonuclease H-like"/>
    <property type="match status" value="1"/>
</dbReference>
<evidence type="ECO:0000313" key="4">
    <source>
        <dbReference type="EMBL" id="KAF9467539.1"/>
    </source>
</evidence>
<accession>A0A9P5YE11</accession>
<dbReference type="Gene3D" id="2.170.260.10">
    <property type="entry name" value="paz domain"/>
    <property type="match status" value="1"/>
</dbReference>
<feature type="domain" description="Piwi" evidence="3">
    <location>
        <begin position="649"/>
        <end position="962"/>
    </location>
</feature>
<keyword evidence="5" id="KW-1185">Reference proteome</keyword>
<feature type="domain" description="PAZ" evidence="2">
    <location>
        <begin position="357"/>
        <end position="462"/>
    </location>
</feature>
<dbReference type="GO" id="GO:0003723">
    <property type="term" value="F:RNA binding"/>
    <property type="evidence" value="ECO:0007669"/>
    <property type="project" value="InterPro"/>
</dbReference>
<gene>
    <name evidence="4" type="ORF">BDZ94DRAFT_1155981</name>
</gene>
<dbReference type="CDD" id="cd04657">
    <property type="entry name" value="Piwi_ago-like"/>
    <property type="match status" value="1"/>
</dbReference>
<comment type="caution">
    <text evidence="4">The sequence shown here is derived from an EMBL/GenBank/DDBJ whole genome shotgun (WGS) entry which is preliminary data.</text>
</comment>
<dbReference type="OrthoDB" id="10252740at2759"/>
<dbReference type="InterPro" id="IPR036085">
    <property type="entry name" value="PAZ_dom_sf"/>
</dbReference>
<name>A0A9P5YE11_9AGAR</name>
<sequence length="1010" mass="110087">MSNRGNAGRGGGGGRGGDRGGGSRGGGGPPGRGGRGFQGGQGSSRGSPASSEGFGGGRASPAVHASGGGFDNRGRGGPPRGFDGGGRGGFDSRGRGGPPGGGGFRGRSAGGPVIFAEGHPAQVPPRLTDTSHSDLINSFKALKVIPDRPLRPGYGTAGTPITLRSNFFPIKLPKGPIYDYIVDISPKTDIKRLKIRIFELLEKTPLCTPHIPYIAHDRSQRLVSARKLPQPLDIQVPFQEEDETAPRPGATVYTVSIKFERELDIPRLTQYLGGQAKARDYDSLPLVSALNLVLQQHASRTGVRVGKNKYFFPSSVKISLGPGVEAWQGFYASVRPAYKQLMVNVNVCFTAFVEPGNLADALLAFGRNSKGAMPNLPKALAKSMKVTTQHLRYRKPIKAIGTTSARNTFFDCEELGGRVSVEQYFLKKYKIKLKHPADLPVVDIGSAKKTNWIPAELCDIGPGQPYKGKLNDKETAQMIRYACNPPKVNAEAIVNQGFPTVGLAPVAAPINGFGVSIDTEMAVVPARELRPPRLSYRVGNANIKDGSWNILDVKFHRGARVNSWWVMVVRDGLGTITGPTDTRFVDLITGFTKKCRNSGITMPDGRPRLLPPVNLPSPHSHPTRANAIDMIRNTIKASLADKGGQRPSFILVLLENRDNFIYPGIKRLGDVDFGIHTIHMQLSKALNEPRKQDQYFSNIALKVNTKLGGLNHLASPLDEQAMKWLTKKKTMMVGIDVTHPGPGSRDGTPSIAAVVANVDDSFVQFPASLRIQESKKEMLDELRDMMVERLLLYEKKNKALPQRIFVFRDGVSEGQFDTVLQEELAQILEAFKKLDTRGRGAKYKPALSIIICGKRHHARFFPTNSANADRNGNTRPGTVVDKGVTAVFDFDFYLQAHAGLQGTVKPTHYTIVYDESSLTADEIQQGTNDASYLYARATKAVSLIPAAYYADLACERGRCYLNDFLVDDKASSSGRGRFDAEEEKKRVFNAAREAWGEGLHPDVRESMFYI</sequence>
<evidence type="ECO:0000259" key="3">
    <source>
        <dbReference type="PROSITE" id="PS50822"/>
    </source>
</evidence>
<dbReference type="InterPro" id="IPR014811">
    <property type="entry name" value="ArgoL1"/>
</dbReference>
<dbReference type="InterPro" id="IPR032472">
    <property type="entry name" value="ArgoL2"/>
</dbReference>
<dbReference type="Gene3D" id="3.40.50.2300">
    <property type="match status" value="1"/>
</dbReference>
<dbReference type="InterPro" id="IPR003165">
    <property type="entry name" value="Piwi"/>
</dbReference>
<dbReference type="Pfam" id="PF16486">
    <property type="entry name" value="ArgoN"/>
    <property type="match status" value="1"/>
</dbReference>
<dbReference type="SMART" id="SM01163">
    <property type="entry name" value="DUF1785"/>
    <property type="match status" value="1"/>
</dbReference>
<dbReference type="PROSITE" id="PS50821">
    <property type="entry name" value="PAZ"/>
    <property type="match status" value="1"/>
</dbReference>
<dbReference type="CDD" id="cd02846">
    <property type="entry name" value="PAZ_argonaute_like"/>
    <property type="match status" value="1"/>
</dbReference>
<proteinExistence type="predicted"/>
<dbReference type="Pfam" id="PF02170">
    <property type="entry name" value="PAZ"/>
    <property type="match status" value="1"/>
</dbReference>
<dbReference type="EMBL" id="MU150236">
    <property type="protein sequence ID" value="KAF9467539.1"/>
    <property type="molecule type" value="Genomic_DNA"/>
</dbReference>
<dbReference type="InterPro" id="IPR003100">
    <property type="entry name" value="PAZ_dom"/>
</dbReference>
<dbReference type="Gene3D" id="3.30.420.10">
    <property type="entry name" value="Ribonuclease H-like superfamily/Ribonuclease H"/>
    <property type="match status" value="1"/>
</dbReference>
<dbReference type="PANTHER" id="PTHR22891">
    <property type="entry name" value="EUKARYOTIC TRANSLATION INITIATION FACTOR 2C"/>
    <property type="match status" value="1"/>
</dbReference>
<dbReference type="SUPFAM" id="SSF101690">
    <property type="entry name" value="PAZ domain"/>
    <property type="match status" value="1"/>
</dbReference>
<evidence type="ECO:0000256" key="1">
    <source>
        <dbReference type="SAM" id="MobiDB-lite"/>
    </source>
</evidence>
<dbReference type="Proteomes" id="UP000807353">
    <property type="component" value="Unassembled WGS sequence"/>
</dbReference>
<feature type="compositionally biased region" description="Gly residues" evidence="1">
    <location>
        <begin position="66"/>
        <end position="109"/>
    </location>
</feature>
<feature type="compositionally biased region" description="Gly residues" evidence="1">
    <location>
        <begin position="7"/>
        <end position="43"/>
    </location>
</feature>
<protein>
    <submittedName>
        <fullName evidence="4">Argonaute-like protein</fullName>
    </submittedName>
</protein>